<dbReference type="InterPro" id="IPR003594">
    <property type="entry name" value="HATPase_dom"/>
</dbReference>
<comment type="subcellular location">
    <subcellularLocation>
        <location evidence="2">Cell inner membrane</location>
        <topology evidence="2">Multi-pass membrane protein</topology>
    </subcellularLocation>
</comment>
<dbReference type="Gene3D" id="3.30.450.40">
    <property type="match status" value="1"/>
</dbReference>
<dbReference type="InterPro" id="IPR029016">
    <property type="entry name" value="GAF-like_dom_sf"/>
</dbReference>
<dbReference type="InterPro" id="IPR042295">
    <property type="entry name" value="NarX-like_N_sf"/>
</dbReference>
<evidence type="ECO:0000256" key="11">
    <source>
        <dbReference type="ARBA" id="ARBA00022989"/>
    </source>
</evidence>
<dbReference type="PROSITE" id="PS50885">
    <property type="entry name" value="HAMP"/>
    <property type="match status" value="1"/>
</dbReference>
<evidence type="ECO:0000256" key="6">
    <source>
        <dbReference type="ARBA" id="ARBA00022679"/>
    </source>
</evidence>
<dbReference type="GO" id="GO:0000155">
    <property type="term" value="F:phosphorelay sensor kinase activity"/>
    <property type="evidence" value="ECO:0007669"/>
    <property type="project" value="UniProtKB-UniRule"/>
</dbReference>
<dbReference type="Pfam" id="PF02518">
    <property type="entry name" value="HATPase_c"/>
    <property type="match status" value="1"/>
</dbReference>
<dbReference type="InterPro" id="IPR036890">
    <property type="entry name" value="HATPase_C_sf"/>
</dbReference>
<keyword evidence="5" id="KW-0597">Phosphoprotein</keyword>
<comment type="caution">
    <text evidence="18">The sequence shown here is derived from an EMBL/GenBank/DDBJ whole genome shotgun (WGS) entry which is preliminary data.</text>
</comment>
<keyword evidence="13 14" id="KW-0472">Membrane</keyword>
<keyword evidence="4 14" id="KW-0997">Cell inner membrane</keyword>
<dbReference type="Gene3D" id="1.20.120.960">
    <property type="entry name" value="Histidine kinase NarX, sensor domain"/>
    <property type="match status" value="1"/>
</dbReference>
<gene>
    <name evidence="18" type="ORF">EDC38_1835</name>
</gene>
<dbReference type="AlphaFoldDB" id="A0A3N1NQV5"/>
<dbReference type="PANTHER" id="PTHR24421">
    <property type="entry name" value="NITRATE/NITRITE SENSOR PROTEIN NARX-RELATED"/>
    <property type="match status" value="1"/>
</dbReference>
<dbReference type="Proteomes" id="UP000273643">
    <property type="component" value="Unassembled WGS sequence"/>
</dbReference>
<dbReference type="GO" id="GO:0005524">
    <property type="term" value="F:ATP binding"/>
    <property type="evidence" value="ECO:0007669"/>
    <property type="project" value="UniProtKB-UniRule"/>
</dbReference>
<dbReference type="InterPro" id="IPR016380">
    <property type="entry name" value="Sig_transdc_His_kin_NarX/NarQ"/>
</dbReference>
<dbReference type="EC" id="2.7.13.3" evidence="14"/>
<organism evidence="18 19">
    <name type="scientific">Marinimicrobium koreense</name>
    <dbReference type="NCBI Taxonomy" id="306545"/>
    <lineage>
        <taxon>Bacteria</taxon>
        <taxon>Pseudomonadati</taxon>
        <taxon>Pseudomonadota</taxon>
        <taxon>Gammaproteobacteria</taxon>
        <taxon>Cellvibrionales</taxon>
        <taxon>Cellvibrionaceae</taxon>
        <taxon>Marinimicrobium</taxon>
    </lineage>
</organism>
<dbReference type="Gene3D" id="1.10.287.130">
    <property type="match status" value="1"/>
</dbReference>
<evidence type="ECO:0000256" key="7">
    <source>
        <dbReference type="ARBA" id="ARBA00022692"/>
    </source>
</evidence>
<evidence type="ECO:0000256" key="13">
    <source>
        <dbReference type="ARBA" id="ARBA00023136"/>
    </source>
</evidence>
<evidence type="ECO:0000256" key="10">
    <source>
        <dbReference type="ARBA" id="ARBA00022840"/>
    </source>
</evidence>
<evidence type="ECO:0000313" key="19">
    <source>
        <dbReference type="Proteomes" id="UP000273643"/>
    </source>
</evidence>
<keyword evidence="11 15" id="KW-1133">Transmembrane helix</keyword>
<keyword evidence="6 14" id="KW-0808">Transferase</keyword>
<dbReference type="InterPro" id="IPR011712">
    <property type="entry name" value="Sig_transdc_His_kin_sub3_dim/P"/>
</dbReference>
<evidence type="ECO:0000256" key="12">
    <source>
        <dbReference type="ARBA" id="ARBA00023012"/>
    </source>
</evidence>
<dbReference type="RefSeq" id="WP_123638237.1">
    <property type="nucleotide sequence ID" value="NZ_RJUK01000001.1"/>
</dbReference>
<feature type="transmembrane region" description="Helical" evidence="15">
    <location>
        <begin position="149"/>
        <end position="172"/>
    </location>
</feature>
<feature type="domain" description="HAMP" evidence="17">
    <location>
        <begin position="174"/>
        <end position="226"/>
    </location>
</feature>
<dbReference type="Pfam" id="PF13675">
    <property type="entry name" value="PilJ"/>
    <property type="match status" value="1"/>
</dbReference>
<dbReference type="CDD" id="cd16917">
    <property type="entry name" value="HATPase_UhpB-NarQ-NarX-like"/>
    <property type="match status" value="1"/>
</dbReference>
<dbReference type="SMART" id="SM00304">
    <property type="entry name" value="HAMP"/>
    <property type="match status" value="1"/>
</dbReference>
<evidence type="ECO:0000256" key="8">
    <source>
        <dbReference type="ARBA" id="ARBA00022741"/>
    </source>
</evidence>
<comment type="catalytic activity">
    <reaction evidence="1 14">
        <text>ATP + protein L-histidine = ADP + protein N-phospho-L-histidine.</text>
        <dbReference type="EC" id="2.7.13.3"/>
    </reaction>
</comment>
<dbReference type="PANTHER" id="PTHR24421:SF10">
    <property type="entry name" value="NITRATE_NITRITE SENSOR PROTEIN NARQ"/>
    <property type="match status" value="1"/>
</dbReference>
<evidence type="ECO:0000256" key="9">
    <source>
        <dbReference type="ARBA" id="ARBA00022777"/>
    </source>
</evidence>
<evidence type="ECO:0000256" key="15">
    <source>
        <dbReference type="SAM" id="Phobius"/>
    </source>
</evidence>
<dbReference type="SUPFAM" id="SSF55781">
    <property type="entry name" value="GAF domain-like"/>
    <property type="match status" value="1"/>
</dbReference>
<dbReference type="PIRSF" id="PIRSF003167">
    <property type="entry name" value="STHK_NarX/NarQ"/>
    <property type="match status" value="1"/>
</dbReference>
<protein>
    <recommendedName>
        <fullName evidence="14">Sensor protein</fullName>
        <ecNumber evidence="14">2.7.13.3</ecNumber>
    </recommendedName>
</protein>
<evidence type="ECO:0000256" key="3">
    <source>
        <dbReference type="ARBA" id="ARBA00022475"/>
    </source>
</evidence>
<sequence>MRTQSLVLSIKLALAGIVALAALTMAASYWLSDRADSDAHAINLAGSLRMHTYHLLALEESPAASTERREQVLGQLESTWNHPLFELLRHRSPALEQRLETTEAQWRQLRTQLNNLSADERIAATEALVDQIDATVGELQRHAETNASLLRLVQVIALFTILALAAVVVYWLHLRVEQPLAELLGVTRRVSQGDYQHRLAPRYMDELGEVAESFNQMSRAIAHAHGEMEAQIEQQTRELQRSNTTLEFLYQTAQAIIAQEPEGIDFQPIINRAADVAQVDDLELCLITSAGDHPYRQVKPEDSDYDLCMTRNCGDCLSGELLSNAQGTGLPDPVYRYSFPMNRDQQHYGVLVCRMGEGGNLTPWQQQLLQSVADQIAMALSLQAEEDNARRLSLAHERTVIARELHDSLAQALSYLKIQVTRLNRALAKDDKQTLEDVSKELQEGLSSAYRQLRELLTTFRLKVDGPGLLGALQTSVQQLSAQTEMTIELDYQLESLPLTPNEEIHLLQIVREATQNALHHSQGQRVDIQIERRQNKVSVVIDDDGVGIPENPEKLNHYGMAIMQERSKNLGGDVTIGNRTGGGTRVQFLFTPDCLRQASVFAREA</sequence>
<keyword evidence="3 14" id="KW-1003">Cell membrane</keyword>
<dbReference type="GO" id="GO:0046983">
    <property type="term" value="F:protein dimerization activity"/>
    <property type="evidence" value="ECO:0007669"/>
    <property type="project" value="UniProtKB-UniRule"/>
</dbReference>
<dbReference type="InterPro" id="IPR029095">
    <property type="entry name" value="NarX-like_N"/>
</dbReference>
<dbReference type="Gene3D" id="3.30.565.10">
    <property type="entry name" value="Histidine kinase-like ATPase, C-terminal domain"/>
    <property type="match status" value="1"/>
</dbReference>
<dbReference type="CDD" id="cd06225">
    <property type="entry name" value="HAMP"/>
    <property type="match status" value="1"/>
</dbReference>
<evidence type="ECO:0000256" key="2">
    <source>
        <dbReference type="ARBA" id="ARBA00004429"/>
    </source>
</evidence>
<evidence type="ECO:0000256" key="5">
    <source>
        <dbReference type="ARBA" id="ARBA00022553"/>
    </source>
</evidence>
<keyword evidence="8 14" id="KW-0547">Nucleotide-binding</keyword>
<feature type="transmembrane region" description="Helical" evidence="15">
    <location>
        <begin position="12"/>
        <end position="31"/>
    </location>
</feature>
<evidence type="ECO:0000256" key="14">
    <source>
        <dbReference type="PIRNR" id="PIRNR003167"/>
    </source>
</evidence>
<reference evidence="18 19" key="1">
    <citation type="submission" date="2018-11" db="EMBL/GenBank/DDBJ databases">
        <title>Genomic Encyclopedia of Type Strains, Phase IV (KMG-IV): sequencing the most valuable type-strain genomes for metagenomic binning, comparative biology and taxonomic classification.</title>
        <authorList>
            <person name="Goeker M."/>
        </authorList>
    </citation>
    <scope>NUCLEOTIDE SEQUENCE [LARGE SCALE GENOMIC DNA]</scope>
    <source>
        <strain evidence="18 19">DSM 16974</strain>
    </source>
</reference>
<dbReference type="SUPFAM" id="SSF55874">
    <property type="entry name" value="ATPase domain of HSP90 chaperone/DNA topoisomerase II/histidine kinase"/>
    <property type="match status" value="1"/>
</dbReference>
<dbReference type="InterPro" id="IPR050482">
    <property type="entry name" value="Sensor_HK_TwoCompSys"/>
</dbReference>
<keyword evidence="12 14" id="KW-0902">Two-component regulatory system</keyword>
<dbReference type="Pfam" id="PF07730">
    <property type="entry name" value="HisKA_3"/>
    <property type="match status" value="1"/>
</dbReference>
<accession>A0A3N1NQV5</accession>
<keyword evidence="9 14" id="KW-0418">Kinase</keyword>
<dbReference type="EMBL" id="RJUK01000001">
    <property type="protein sequence ID" value="ROQ21212.1"/>
    <property type="molecule type" value="Genomic_DNA"/>
</dbReference>
<dbReference type="GO" id="GO:0005886">
    <property type="term" value="C:plasma membrane"/>
    <property type="evidence" value="ECO:0007669"/>
    <property type="project" value="UniProtKB-SubCell"/>
</dbReference>
<keyword evidence="10 14" id="KW-0067">ATP-binding</keyword>
<evidence type="ECO:0000259" key="16">
    <source>
        <dbReference type="PROSITE" id="PS50109"/>
    </source>
</evidence>
<dbReference type="InterPro" id="IPR005467">
    <property type="entry name" value="His_kinase_dom"/>
</dbReference>
<evidence type="ECO:0000259" key="17">
    <source>
        <dbReference type="PROSITE" id="PS50885"/>
    </source>
</evidence>
<dbReference type="InterPro" id="IPR003660">
    <property type="entry name" value="HAMP_dom"/>
</dbReference>
<evidence type="ECO:0000313" key="18">
    <source>
        <dbReference type="EMBL" id="ROQ21212.1"/>
    </source>
</evidence>
<evidence type="ECO:0000256" key="4">
    <source>
        <dbReference type="ARBA" id="ARBA00022519"/>
    </source>
</evidence>
<dbReference type="SMART" id="SM00387">
    <property type="entry name" value="HATPase_c"/>
    <property type="match status" value="1"/>
</dbReference>
<dbReference type="SUPFAM" id="SSF158472">
    <property type="entry name" value="HAMP domain-like"/>
    <property type="match status" value="1"/>
</dbReference>
<proteinExistence type="predicted"/>
<keyword evidence="7 15" id="KW-0812">Transmembrane</keyword>
<dbReference type="Gene3D" id="1.20.5.1930">
    <property type="match status" value="1"/>
</dbReference>
<keyword evidence="19" id="KW-1185">Reference proteome</keyword>
<dbReference type="PROSITE" id="PS50109">
    <property type="entry name" value="HIS_KIN"/>
    <property type="match status" value="1"/>
</dbReference>
<dbReference type="OrthoDB" id="9811306at2"/>
<evidence type="ECO:0000256" key="1">
    <source>
        <dbReference type="ARBA" id="ARBA00000085"/>
    </source>
</evidence>
<name>A0A3N1NQV5_9GAMM</name>
<feature type="domain" description="Histidine kinase" evidence="16">
    <location>
        <begin position="400"/>
        <end position="595"/>
    </location>
</feature>
<dbReference type="Pfam" id="PF00672">
    <property type="entry name" value="HAMP"/>
    <property type="match status" value="1"/>
</dbReference>